<keyword evidence="4" id="KW-1185">Reference proteome</keyword>
<dbReference type="AlphaFoldDB" id="A0A067P764"/>
<evidence type="ECO:0000313" key="3">
    <source>
        <dbReference type="EMBL" id="KDQ50614.1"/>
    </source>
</evidence>
<protein>
    <submittedName>
        <fullName evidence="3">Uncharacterized protein</fullName>
    </submittedName>
</protein>
<accession>A0A067P764</accession>
<evidence type="ECO:0000256" key="1">
    <source>
        <dbReference type="SAM" id="MobiDB-lite"/>
    </source>
</evidence>
<keyword evidence="2" id="KW-0732">Signal</keyword>
<feature type="chain" id="PRO_5001647291" evidence="2">
    <location>
        <begin position="18"/>
        <end position="291"/>
    </location>
</feature>
<name>A0A067P764_9AGAM</name>
<sequence length="291" mass="31524">MNFLVLVTLAIATLTGAAPVAEPRFGATAPELLEGRTCIPGKLGKYICWIPTSDVLEQLVNEIMLGNNDQFLILYQTSTLENLGSRLLRLDPGLEKCPREVGSGSGGTDPTSQITTDSSSPPGIRSPVPPAAEELSGLSRGHHVAIKNLAGKSIPPSKSCENEKGIGYRDNIYLAKFLEGVYARYLAHPDVYTIIDPRESIGMSKIEAETREAAEARNHLGIVVSAKPLEINSVDRKAKYSIGVNSRLIWFNRFLTGGLKTLNSAFELMHPWLRLGVSSQLFPLGAGIVAW</sequence>
<feature type="compositionally biased region" description="Polar residues" evidence="1">
    <location>
        <begin position="108"/>
        <end position="121"/>
    </location>
</feature>
<organism evidence="3 4">
    <name type="scientific">Jaapia argillacea MUCL 33604</name>
    <dbReference type="NCBI Taxonomy" id="933084"/>
    <lineage>
        <taxon>Eukaryota</taxon>
        <taxon>Fungi</taxon>
        <taxon>Dikarya</taxon>
        <taxon>Basidiomycota</taxon>
        <taxon>Agaricomycotina</taxon>
        <taxon>Agaricomycetes</taxon>
        <taxon>Agaricomycetidae</taxon>
        <taxon>Jaapiales</taxon>
        <taxon>Jaapiaceae</taxon>
        <taxon>Jaapia</taxon>
    </lineage>
</organism>
<proteinExistence type="predicted"/>
<reference evidence="4" key="1">
    <citation type="journal article" date="2014" name="Proc. Natl. Acad. Sci. U.S.A.">
        <title>Extensive sampling of basidiomycete genomes demonstrates inadequacy of the white-rot/brown-rot paradigm for wood decay fungi.</title>
        <authorList>
            <person name="Riley R."/>
            <person name="Salamov A.A."/>
            <person name="Brown D.W."/>
            <person name="Nagy L.G."/>
            <person name="Floudas D."/>
            <person name="Held B.W."/>
            <person name="Levasseur A."/>
            <person name="Lombard V."/>
            <person name="Morin E."/>
            <person name="Otillar R."/>
            <person name="Lindquist E.A."/>
            <person name="Sun H."/>
            <person name="LaButti K.M."/>
            <person name="Schmutz J."/>
            <person name="Jabbour D."/>
            <person name="Luo H."/>
            <person name="Baker S.E."/>
            <person name="Pisabarro A.G."/>
            <person name="Walton J.D."/>
            <person name="Blanchette R.A."/>
            <person name="Henrissat B."/>
            <person name="Martin F."/>
            <person name="Cullen D."/>
            <person name="Hibbett D.S."/>
            <person name="Grigoriev I.V."/>
        </authorList>
    </citation>
    <scope>NUCLEOTIDE SEQUENCE [LARGE SCALE GENOMIC DNA]</scope>
    <source>
        <strain evidence="4">MUCL 33604</strain>
    </source>
</reference>
<dbReference type="HOGENOM" id="CLU_956651_0_0_1"/>
<feature type="signal peptide" evidence="2">
    <location>
        <begin position="1"/>
        <end position="17"/>
    </location>
</feature>
<gene>
    <name evidence="3" type="ORF">JAAARDRAFT_51215</name>
</gene>
<evidence type="ECO:0000256" key="2">
    <source>
        <dbReference type="SAM" id="SignalP"/>
    </source>
</evidence>
<dbReference type="EMBL" id="KL197758">
    <property type="protein sequence ID" value="KDQ50614.1"/>
    <property type="molecule type" value="Genomic_DNA"/>
</dbReference>
<dbReference type="InParanoid" id="A0A067P764"/>
<feature type="region of interest" description="Disordered" evidence="1">
    <location>
        <begin position="97"/>
        <end position="134"/>
    </location>
</feature>
<dbReference type="Proteomes" id="UP000027265">
    <property type="component" value="Unassembled WGS sequence"/>
</dbReference>
<evidence type="ECO:0000313" key="4">
    <source>
        <dbReference type="Proteomes" id="UP000027265"/>
    </source>
</evidence>